<dbReference type="PANTHER" id="PTHR32071:SF81">
    <property type="entry name" value="PROPIONATE CATABOLISM OPERON REGULATORY PROTEIN"/>
    <property type="match status" value="1"/>
</dbReference>
<gene>
    <name evidence="8" type="primary">prpR</name>
    <name evidence="8" type="ORF">HF682_10945</name>
</gene>
<dbReference type="PROSITE" id="PS00688">
    <property type="entry name" value="SIGMA54_INTERACT_3"/>
    <property type="match status" value="1"/>
</dbReference>
<dbReference type="InterPro" id="IPR002197">
    <property type="entry name" value="HTH_Fis"/>
</dbReference>
<feature type="domain" description="PAS" evidence="7">
    <location>
        <begin position="198"/>
        <end position="251"/>
    </location>
</feature>
<dbReference type="Gene3D" id="1.10.10.60">
    <property type="entry name" value="Homeodomain-like"/>
    <property type="match status" value="1"/>
</dbReference>
<dbReference type="InterPro" id="IPR035965">
    <property type="entry name" value="PAS-like_dom_sf"/>
</dbReference>
<dbReference type="InterPro" id="IPR000014">
    <property type="entry name" value="PAS"/>
</dbReference>
<dbReference type="AlphaFoldDB" id="A0A847SEP7"/>
<dbReference type="SUPFAM" id="SSF55785">
    <property type="entry name" value="PYP-like sensor domain (PAS domain)"/>
    <property type="match status" value="1"/>
</dbReference>
<dbReference type="PROSITE" id="PS00676">
    <property type="entry name" value="SIGMA54_INTERACT_2"/>
    <property type="match status" value="1"/>
</dbReference>
<dbReference type="Gene3D" id="1.10.8.60">
    <property type="match status" value="1"/>
</dbReference>
<dbReference type="SUPFAM" id="SSF46689">
    <property type="entry name" value="Homeodomain-like"/>
    <property type="match status" value="1"/>
</dbReference>
<dbReference type="SMART" id="SM00091">
    <property type="entry name" value="PAS"/>
    <property type="match status" value="1"/>
</dbReference>
<evidence type="ECO:0000259" key="6">
    <source>
        <dbReference type="PROSITE" id="PS50045"/>
    </source>
</evidence>
<keyword evidence="4" id="KW-0238">DNA-binding</keyword>
<evidence type="ECO:0000256" key="4">
    <source>
        <dbReference type="ARBA" id="ARBA00023125"/>
    </source>
</evidence>
<dbReference type="PROSITE" id="PS50045">
    <property type="entry name" value="SIGMA54_INTERACT_4"/>
    <property type="match status" value="1"/>
</dbReference>
<dbReference type="InterPro" id="IPR010524">
    <property type="entry name" value="Sig_transdc_resp-reg_PrpR_N"/>
</dbReference>
<accession>A0A847SEP7</accession>
<dbReference type="GO" id="GO:0005524">
    <property type="term" value="F:ATP binding"/>
    <property type="evidence" value="ECO:0007669"/>
    <property type="project" value="UniProtKB-KW"/>
</dbReference>
<dbReference type="SUPFAM" id="SSF52540">
    <property type="entry name" value="P-loop containing nucleoside triphosphate hydrolases"/>
    <property type="match status" value="1"/>
</dbReference>
<keyword evidence="9" id="KW-1185">Reference proteome</keyword>
<dbReference type="Gene3D" id="3.40.50.10660">
    <property type="entry name" value="PrpR receptor domain-like"/>
    <property type="match status" value="1"/>
</dbReference>
<evidence type="ECO:0000256" key="1">
    <source>
        <dbReference type="ARBA" id="ARBA00022741"/>
    </source>
</evidence>
<keyword evidence="1" id="KW-0547">Nucleotide-binding</keyword>
<dbReference type="GO" id="GO:0005737">
    <property type="term" value="C:cytoplasm"/>
    <property type="evidence" value="ECO:0007669"/>
    <property type="project" value="InterPro"/>
</dbReference>
<dbReference type="FunFam" id="3.40.50.300:FF:000006">
    <property type="entry name" value="DNA-binding transcriptional regulator NtrC"/>
    <property type="match status" value="1"/>
</dbReference>
<protein>
    <submittedName>
        <fullName evidence="8">Propionate catabolism operon regulatory protein PrpR</fullName>
    </submittedName>
</protein>
<dbReference type="Pfam" id="PF02954">
    <property type="entry name" value="HTH_8"/>
    <property type="match status" value="1"/>
</dbReference>
<dbReference type="Pfam" id="PF00158">
    <property type="entry name" value="Sigma54_activat"/>
    <property type="match status" value="1"/>
</dbReference>
<proteinExistence type="predicted"/>
<dbReference type="InterPro" id="IPR058031">
    <property type="entry name" value="AAA_lid_NorR"/>
</dbReference>
<evidence type="ECO:0000256" key="3">
    <source>
        <dbReference type="ARBA" id="ARBA00023015"/>
    </source>
</evidence>
<reference evidence="8 9" key="1">
    <citation type="submission" date="2020-04" db="EMBL/GenBank/DDBJ databases">
        <title>Draft genome of Leeia sp. IMCC25680.</title>
        <authorList>
            <person name="Song J."/>
            <person name="Cho J.-C."/>
        </authorList>
    </citation>
    <scope>NUCLEOTIDE SEQUENCE [LARGE SCALE GENOMIC DNA]</scope>
    <source>
        <strain evidence="8 9">IMCC25680</strain>
    </source>
</reference>
<feature type="domain" description="Sigma-54 factor interaction" evidence="6">
    <location>
        <begin position="327"/>
        <end position="559"/>
    </location>
</feature>
<dbReference type="InterPro" id="IPR025944">
    <property type="entry name" value="Sigma_54_int_dom_CS"/>
</dbReference>
<dbReference type="InterPro" id="IPR012704">
    <property type="entry name" value="Sig_transdc_resp-reg_PrpR"/>
</dbReference>
<dbReference type="Proteomes" id="UP000587991">
    <property type="component" value="Unassembled WGS sequence"/>
</dbReference>
<dbReference type="SMART" id="SM00382">
    <property type="entry name" value="AAA"/>
    <property type="match status" value="1"/>
</dbReference>
<dbReference type="Pfam" id="PF06506">
    <property type="entry name" value="PrpR_N"/>
    <property type="match status" value="1"/>
</dbReference>
<comment type="caution">
    <text evidence="8">The sequence shown here is derived from an EMBL/GenBank/DDBJ whole genome shotgun (WGS) entry which is preliminary data.</text>
</comment>
<dbReference type="InterPro" id="IPR003593">
    <property type="entry name" value="AAA+_ATPase"/>
</dbReference>
<dbReference type="Gene3D" id="3.40.50.300">
    <property type="entry name" value="P-loop containing nucleotide triphosphate hydrolases"/>
    <property type="match status" value="1"/>
</dbReference>
<sequence length="624" mass="68631">MPSRKPQIAVVATRGLADLCRSQLTEYAHLADWRLLDRPLEDAEQDARSLWRAGLLDALVAAGANAQQLREALPVPVATIQVNGFDVLLALQQAQAMDAGRVVILTRQQLASEFADLQPMLSLPLDIRTYQQDEAARQLLRTLAHSGERVVVVGSSLIVSWAMQEGLPGVILYSAPSVRRAFDDALEVARIAHLEEIKRERLDCIVQTLAEGVVAVDMEERIETLNPAMAHLLGVAEEWATGRRLSELCPPLSLQDVLRSGEASRERVESVGQRTLVTHRLPLIEQGQQTGAVLTFQDASSIQSADRKLRTLSQRRQFRARYRLDDLVGESPAIQRVRELARLYGASDAVVLLQGESGTGKELLAQGMHLHSARRHAPFVAINCAAFPDSLLESELFGFEEGAFTGSRKGGKAGLIELAHTGTLFLDEIGDMPLPLQTRLLRVLQEREVLRLGGVEPTPVDLRVMAATHADLRQRVAEGRFRADLYYRLNILALNVPPLRERLQDLPLLAQHLLAGLQAKLGQGGDTHPVWQAVLQHAQGYAWPGNVRELENLLERALVFHLGHAHTATGADWSSILPELHPTPTSTDPIEATLAHHQGDLQAAARALGISRTTLWRRRKGGGV</sequence>
<dbReference type="PROSITE" id="PS50112">
    <property type="entry name" value="PAS"/>
    <property type="match status" value="1"/>
</dbReference>
<dbReference type="NCBIfam" id="TIGR00229">
    <property type="entry name" value="sensory_box"/>
    <property type="match status" value="1"/>
</dbReference>
<dbReference type="GO" id="GO:0006355">
    <property type="term" value="P:regulation of DNA-templated transcription"/>
    <property type="evidence" value="ECO:0007669"/>
    <property type="project" value="InterPro"/>
</dbReference>
<organism evidence="8 9">
    <name type="scientific">Leeia aquatica</name>
    <dbReference type="NCBI Taxonomy" id="2725557"/>
    <lineage>
        <taxon>Bacteria</taxon>
        <taxon>Pseudomonadati</taxon>
        <taxon>Pseudomonadota</taxon>
        <taxon>Betaproteobacteria</taxon>
        <taxon>Neisseriales</taxon>
        <taxon>Leeiaceae</taxon>
        <taxon>Leeia</taxon>
    </lineage>
</organism>
<evidence type="ECO:0000313" key="9">
    <source>
        <dbReference type="Proteomes" id="UP000587991"/>
    </source>
</evidence>
<keyword evidence="5" id="KW-0804">Transcription</keyword>
<dbReference type="RefSeq" id="WP_168877327.1">
    <property type="nucleotide sequence ID" value="NZ_JABAIM010000002.1"/>
</dbReference>
<dbReference type="Pfam" id="PF25601">
    <property type="entry name" value="AAA_lid_14"/>
    <property type="match status" value="1"/>
</dbReference>
<dbReference type="GO" id="GO:0019629">
    <property type="term" value="P:propionate catabolic process, 2-methylcitrate cycle"/>
    <property type="evidence" value="ECO:0007669"/>
    <property type="project" value="InterPro"/>
</dbReference>
<dbReference type="NCBIfam" id="TIGR02329">
    <property type="entry name" value="propionate_PrpR"/>
    <property type="match status" value="1"/>
</dbReference>
<dbReference type="InterPro" id="IPR025662">
    <property type="entry name" value="Sigma_54_int_dom_ATP-bd_1"/>
</dbReference>
<evidence type="ECO:0000259" key="7">
    <source>
        <dbReference type="PROSITE" id="PS50112"/>
    </source>
</evidence>
<dbReference type="Gene3D" id="3.40.50.2300">
    <property type="match status" value="1"/>
</dbReference>
<dbReference type="EMBL" id="JABAIM010000002">
    <property type="protein sequence ID" value="NLR75678.1"/>
    <property type="molecule type" value="Genomic_DNA"/>
</dbReference>
<dbReference type="Gene3D" id="3.30.450.20">
    <property type="entry name" value="PAS domain"/>
    <property type="match status" value="1"/>
</dbReference>
<dbReference type="InterPro" id="IPR009057">
    <property type="entry name" value="Homeodomain-like_sf"/>
</dbReference>
<dbReference type="InterPro" id="IPR025943">
    <property type="entry name" value="Sigma_54_int_dom_ATP-bd_2"/>
</dbReference>
<keyword evidence="2" id="KW-0067">ATP-binding</keyword>
<name>A0A847SEP7_9NEIS</name>
<dbReference type="InterPro" id="IPR002078">
    <property type="entry name" value="Sigma_54_int"/>
</dbReference>
<dbReference type="GO" id="GO:0000156">
    <property type="term" value="F:phosphorelay response regulator activity"/>
    <property type="evidence" value="ECO:0007669"/>
    <property type="project" value="InterPro"/>
</dbReference>
<dbReference type="InterPro" id="IPR027417">
    <property type="entry name" value="P-loop_NTPase"/>
</dbReference>
<dbReference type="PANTHER" id="PTHR32071">
    <property type="entry name" value="TRANSCRIPTIONAL REGULATORY PROTEIN"/>
    <property type="match status" value="1"/>
</dbReference>
<dbReference type="PROSITE" id="PS00675">
    <property type="entry name" value="SIGMA54_INTERACT_1"/>
    <property type="match status" value="1"/>
</dbReference>
<dbReference type="GO" id="GO:0043565">
    <property type="term" value="F:sequence-specific DNA binding"/>
    <property type="evidence" value="ECO:0007669"/>
    <property type="project" value="InterPro"/>
</dbReference>
<dbReference type="Pfam" id="PF00989">
    <property type="entry name" value="PAS"/>
    <property type="match status" value="1"/>
</dbReference>
<dbReference type="InterPro" id="IPR013767">
    <property type="entry name" value="PAS_fold"/>
</dbReference>
<dbReference type="SUPFAM" id="SSF159800">
    <property type="entry name" value="PrpR receptor domain-like"/>
    <property type="match status" value="1"/>
</dbReference>
<evidence type="ECO:0000313" key="8">
    <source>
        <dbReference type="EMBL" id="NLR75678.1"/>
    </source>
</evidence>
<evidence type="ECO:0000256" key="2">
    <source>
        <dbReference type="ARBA" id="ARBA00022840"/>
    </source>
</evidence>
<dbReference type="CDD" id="cd00009">
    <property type="entry name" value="AAA"/>
    <property type="match status" value="1"/>
</dbReference>
<keyword evidence="3" id="KW-0805">Transcription regulation</keyword>
<evidence type="ECO:0000256" key="5">
    <source>
        <dbReference type="ARBA" id="ARBA00023163"/>
    </source>
</evidence>